<reference evidence="8" key="1">
    <citation type="submission" date="2019-09" db="EMBL/GenBank/DDBJ databases">
        <title>Draft genome information of white flower Hibiscus syriacus.</title>
        <authorList>
            <person name="Kim Y.-M."/>
        </authorList>
    </citation>
    <scope>NUCLEOTIDE SEQUENCE [LARGE SCALE GENOMIC DNA]</scope>
    <source>
        <strain evidence="8">YM2019G1</strain>
    </source>
</reference>
<evidence type="ECO:0000313" key="9">
    <source>
        <dbReference type="Proteomes" id="UP000436088"/>
    </source>
</evidence>
<evidence type="ECO:0000313" key="8">
    <source>
        <dbReference type="EMBL" id="KAE8728964.1"/>
    </source>
</evidence>
<feature type="domain" description="Cation/H(+) antiporter C-terminal" evidence="7">
    <location>
        <begin position="226"/>
        <end position="367"/>
    </location>
</feature>
<proteinExistence type="predicted"/>
<keyword evidence="3" id="KW-0630">Potassium</keyword>
<dbReference type="InterPro" id="IPR050794">
    <property type="entry name" value="CPA2_transporter"/>
</dbReference>
<evidence type="ECO:0000256" key="5">
    <source>
        <dbReference type="SAM" id="SignalP"/>
    </source>
</evidence>
<keyword evidence="2" id="KW-0633">Potassium transport</keyword>
<keyword evidence="9" id="KW-1185">Reference proteome</keyword>
<evidence type="ECO:0000256" key="3">
    <source>
        <dbReference type="ARBA" id="ARBA00022958"/>
    </source>
</evidence>
<evidence type="ECO:0000256" key="2">
    <source>
        <dbReference type="ARBA" id="ARBA00022538"/>
    </source>
</evidence>
<dbReference type="GO" id="GO:0098662">
    <property type="term" value="P:inorganic cation transmembrane transport"/>
    <property type="evidence" value="ECO:0007669"/>
    <property type="project" value="TreeGrafter"/>
</dbReference>
<dbReference type="PANTHER" id="PTHR32468:SF17">
    <property type="entry name" value="CATION_H(+) ANTIPORTER 4"/>
    <property type="match status" value="1"/>
</dbReference>
<evidence type="ECO:0000259" key="7">
    <source>
        <dbReference type="Pfam" id="PF23259"/>
    </source>
</evidence>
<dbReference type="InterPro" id="IPR057291">
    <property type="entry name" value="CHX17_2nd"/>
</dbReference>
<protein>
    <submittedName>
        <fullName evidence="8">Cation/H+ exchanger 4</fullName>
    </submittedName>
</protein>
<feature type="chain" id="PRO_5025470021" evidence="5">
    <location>
        <begin position="21"/>
        <end position="373"/>
    </location>
</feature>
<dbReference type="Pfam" id="PF23259">
    <property type="entry name" value="CHX17_C"/>
    <property type="match status" value="1"/>
</dbReference>
<dbReference type="GO" id="GO:0006885">
    <property type="term" value="P:regulation of pH"/>
    <property type="evidence" value="ECO:0007669"/>
    <property type="project" value="TreeGrafter"/>
</dbReference>
<name>A0A6A3CKC0_HIBSY</name>
<dbReference type="Proteomes" id="UP000436088">
    <property type="component" value="Unassembled WGS sequence"/>
</dbReference>
<evidence type="ECO:0000256" key="4">
    <source>
        <dbReference type="ARBA" id="ARBA00023065"/>
    </source>
</evidence>
<dbReference type="PANTHER" id="PTHR32468">
    <property type="entry name" value="CATION/H + ANTIPORTER"/>
    <property type="match status" value="1"/>
</dbReference>
<dbReference type="InterPro" id="IPR057290">
    <property type="entry name" value="CHX17_C"/>
</dbReference>
<sequence>MFCFLTIMVILVSSIVPILVKKLYDPSKYLCFKKRSIMNTKLNQELRMIGCIHVPGNVNSIISLLQACCPTRESSIGLDVLHLVKLSGQATPLFIAHDKPTEIMLNRSYSENVIIAFNEFQRSFWKAVSVKVFTTVSPPDLMYGDICKLAVDRFTSFIILPFHRRWCIDGSIESEDHSIRNMNFDILERAPCSVGILLDVRRNLKSFTVKDKSSSSSSSHNSSNYNIAVIFMGGQDDREALALAKRISQDESVGLTVIHIKASNSLDTFRAENDRVLDEEMLSDIKESVKLTYLEEHVNDGIETSNFLRSIVEDYQLIIAGRRYKCEDPQTLGLGEWCEFQEIGIIGDLLQSSGFVGNYFLLIVQQQQQQRSA</sequence>
<organism evidence="8 9">
    <name type="scientific">Hibiscus syriacus</name>
    <name type="common">Rose of Sharon</name>
    <dbReference type="NCBI Taxonomy" id="106335"/>
    <lineage>
        <taxon>Eukaryota</taxon>
        <taxon>Viridiplantae</taxon>
        <taxon>Streptophyta</taxon>
        <taxon>Embryophyta</taxon>
        <taxon>Tracheophyta</taxon>
        <taxon>Spermatophyta</taxon>
        <taxon>Magnoliopsida</taxon>
        <taxon>eudicotyledons</taxon>
        <taxon>Gunneridae</taxon>
        <taxon>Pentapetalae</taxon>
        <taxon>rosids</taxon>
        <taxon>malvids</taxon>
        <taxon>Malvales</taxon>
        <taxon>Malvaceae</taxon>
        <taxon>Malvoideae</taxon>
        <taxon>Hibiscus</taxon>
    </lineage>
</organism>
<accession>A0A6A3CKC0</accession>
<dbReference type="GO" id="GO:0012505">
    <property type="term" value="C:endomembrane system"/>
    <property type="evidence" value="ECO:0007669"/>
    <property type="project" value="TreeGrafter"/>
</dbReference>
<gene>
    <name evidence="8" type="ORF">F3Y22_tig00004040pilonHSYRG00020</name>
</gene>
<feature type="signal peptide" evidence="5">
    <location>
        <begin position="1"/>
        <end position="20"/>
    </location>
</feature>
<dbReference type="GO" id="GO:0006813">
    <property type="term" value="P:potassium ion transport"/>
    <property type="evidence" value="ECO:0007669"/>
    <property type="project" value="UniProtKB-KW"/>
</dbReference>
<comment type="caution">
    <text evidence="8">The sequence shown here is derived from an EMBL/GenBank/DDBJ whole genome shotgun (WGS) entry which is preliminary data.</text>
</comment>
<dbReference type="EMBL" id="VEPZ02000243">
    <property type="protein sequence ID" value="KAE8728964.1"/>
    <property type="molecule type" value="Genomic_DNA"/>
</dbReference>
<dbReference type="AlphaFoldDB" id="A0A6A3CKC0"/>
<dbReference type="Pfam" id="PF23256">
    <property type="entry name" value="CHX17_2nd"/>
    <property type="match status" value="1"/>
</dbReference>
<keyword evidence="4" id="KW-0406">Ion transport</keyword>
<evidence type="ECO:0000259" key="6">
    <source>
        <dbReference type="Pfam" id="PF23256"/>
    </source>
</evidence>
<keyword evidence="1" id="KW-0813">Transport</keyword>
<keyword evidence="5" id="KW-0732">Signal</keyword>
<evidence type="ECO:0000256" key="1">
    <source>
        <dbReference type="ARBA" id="ARBA00022448"/>
    </source>
</evidence>
<feature type="domain" description="Cation/H(+) antiporter central" evidence="6">
    <location>
        <begin position="81"/>
        <end position="199"/>
    </location>
</feature>